<dbReference type="Proteomes" id="UP000094828">
    <property type="component" value="Unassembled WGS sequence"/>
</dbReference>
<comment type="caution">
    <text evidence="1">The sequence shown here is derived from an EMBL/GenBank/DDBJ whole genome shotgun (WGS) entry which is preliminary data.</text>
</comment>
<evidence type="ECO:0000313" key="1">
    <source>
        <dbReference type="EMBL" id="ODA30961.1"/>
    </source>
</evidence>
<sequence>MISTPPLDSLDATIGPHSQILQILDNCVLSKPPENRVSHAEARLWIEPDNAVNSRIRMSRWLHGGDDQVIPMTAGPASFSVGDHFSGEIPPAV</sequence>
<organism evidence="1 2">
    <name type="scientific">Planctopirus hydrillae</name>
    <dbReference type="NCBI Taxonomy" id="1841610"/>
    <lineage>
        <taxon>Bacteria</taxon>
        <taxon>Pseudomonadati</taxon>
        <taxon>Planctomycetota</taxon>
        <taxon>Planctomycetia</taxon>
        <taxon>Planctomycetales</taxon>
        <taxon>Planctomycetaceae</taxon>
        <taxon>Planctopirus</taxon>
    </lineage>
</organism>
<dbReference type="AlphaFoldDB" id="A0A1C3ECJ9"/>
<dbReference type="EMBL" id="LYDR01000095">
    <property type="protein sequence ID" value="ODA30961.1"/>
    <property type="molecule type" value="Genomic_DNA"/>
</dbReference>
<proteinExistence type="predicted"/>
<keyword evidence="2" id="KW-1185">Reference proteome</keyword>
<evidence type="ECO:0000313" key="2">
    <source>
        <dbReference type="Proteomes" id="UP000094828"/>
    </source>
</evidence>
<protein>
    <submittedName>
        <fullName evidence="1">Uncharacterized protein</fullName>
    </submittedName>
</protein>
<reference evidence="1 2" key="1">
    <citation type="submission" date="2016-05" db="EMBL/GenBank/DDBJ databases">
        <title>Genomic and physiological characterization of Planctopirus sp. isolated from fresh water lake.</title>
        <authorList>
            <person name="Subhash Y."/>
            <person name="Ramana C."/>
        </authorList>
    </citation>
    <scope>NUCLEOTIDE SEQUENCE [LARGE SCALE GENOMIC DNA]</scope>
    <source>
        <strain evidence="1 2">JC280</strain>
    </source>
</reference>
<name>A0A1C3ECJ9_9PLAN</name>
<gene>
    <name evidence="1" type="ORF">A6X21_23200</name>
</gene>
<dbReference type="STRING" id="1841610.A6X21_23200"/>
<accession>A0A1C3ECJ9</accession>